<accession>A0A0G1DFK3</accession>
<dbReference type="InterPro" id="IPR045864">
    <property type="entry name" value="aa-tRNA-synth_II/BPL/LPL"/>
</dbReference>
<comment type="caution">
    <text evidence="11">The sequence shown here is derived from an EMBL/GenBank/DDBJ whole genome shotgun (WGS) entry which is preliminary data.</text>
</comment>
<evidence type="ECO:0000259" key="10">
    <source>
        <dbReference type="PROSITE" id="PS50862"/>
    </source>
</evidence>
<gene>
    <name evidence="8" type="primary">hisS</name>
    <name evidence="11" type="ORF">UV73_C0009G0011</name>
</gene>
<comment type="subunit">
    <text evidence="8">Homodimer.</text>
</comment>
<dbReference type="EC" id="6.1.1.21" evidence="8"/>
<evidence type="ECO:0000256" key="4">
    <source>
        <dbReference type="ARBA" id="ARBA00022840"/>
    </source>
</evidence>
<dbReference type="InterPro" id="IPR015807">
    <property type="entry name" value="His-tRNA-ligase"/>
</dbReference>
<evidence type="ECO:0000256" key="5">
    <source>
        <dbReference type="ARBA" id="ARBA00022917"/>
    </source>
</evidence>
<keyword evidence="4 8" id="KW-0067">ATP-binding</keyword>
<protein>
    <recommendedName>
        <fullName evidence="8">Histidine--tRNA ligase</fullName>
        <ecNumber evidence="8">6.1.1.21</ecNumber>
    </recommendedName>
    <alternativeName>
        <fullName evidence="8">Histidyl-tRNA synthetase</fullName>
        <shortName evidence="8">HisRS</shortName>
    </alternativeName>
</protein>
<reference evidence="11 12" key="1">
    <citation type="journal article" date="2015" name="Nature">
        <title>rRNA introns, odd ribosomes, and small enigmatic genomes across a large radiation of phyla.</title>
        <authorList>
            <person name="Brown C.T."/>
            <person name="Hug L.A."/>
            <person name="Thomas B.C."/>
            <person name="Sharon I."/>
            <person name="Castelle C.J."/>
            <person name="Singh A."/>
            <person name="Wilkins M.J."/>
            <person name="Williams K.H."/>
            <person name="Banfield J.F."/>
        </authorList>
    </citation>
    <scope>NUCLEOTIDE SEQUENCE [LARGE SCALE GENOMIC DNA]</scope>
</reference>
<dbReference type="PROSITE" id="PS50862">
    <property type="entry name" value="AA_TRNA_LIGASE_II"/>
    <property type="match status" value="1"/>
</dbReference>
<dbReference type="Gene3D" id="3.30.930.10">
    <property type="entry name" value="Bira Bifunctional Protein, Domain 2"/>
    <property type="match status" value="1"/>
</dbReference>
<keyword evidence="2 8" id="KW-0436">Ligase</keyword>
<feature type="binding site" evidence="9">
    <location>
        <position position="248"/>
    </location>
    <ligand>
        <name>L-histidine</name>
        <dbReference type="ChEBI" id="CHEBI:57595"/>
    </ligand>
</feature>
<keyword evidence="5 8" id="KW-0648">Protein biosynthesis</keyword>
<dbReference type="SUPFAM" id="SSF55681">
    <property type="entry name" value="Class II aaRS and biotin synthetases"/>
    <property type="match status" value="1"/>
</dbReference>
<keyword evidence="6 8" id="KW-0030">Aminoacyl-tRNA synthetase</keyword>
<evidence type="ECO:0000256" key="7">
    <source>
        <dbReference type="ARBA" id="ARBA00047639"/>
    </source>
</evidence>
<evidence type="ECO:0000256" key="3">
    <source>
        <dbReference type="ARBA" id="ARBA00022741"/>
    </source>
</evidence>
<dbReference type="Pfam" id="PF03129">
    <property type="entry name" value="HGTP_anticodon"/>
    <property type="match status" value="1"/>
</dbReference>
<dbReference type="GO" id="GO:0006427">
    <property type="term" value="P:histidyl-tRNA aminoacylation"/>
    <property type="evidence" value="ECO:0007669"/>
    <property type="project" value="UniProtKB-UniRule"/>
</dbReference>
<dbReference type="GO" id="GO:0005737">
    <property type="term" value="C:cytoplasm"/>
    <property type="evidence" value="ECO:0007669"/>
    <property type="project" value="UniProtKB-SubCell"/>
</dbReference>
<feature type="binding site" evidence="9">
    <location>
        <position position="115"/>
    </location>
    <ligand>
        <name>L-histidine</name>
        <dbReference type="ChEBI" id="CHEBI:57595"/>
    </ligand>
</feature>
<dbReference type="CDD" id="cd00773">
    <property type="entry name" value="HisRS-like_core"/>
    <property type="match status" value="1"/>
</dbReference>
<feature type="domain" description="Aminoacyl-transfer RNA synthetases class-II family profile" evidence="10">
    <location>
        <begin position="35"/>
        <end position="322"/>
    </location>
</feature>
<dbReference type="Gene3D" id="3.40.50.800">
    <property type="entry name" value="Anticodon-binding domain"/>
    <property type="match status" value="1"/>
</dbReference>
<dbReference type="InterPro" id="IPR036621">
    <property type="entry name" value="Anticodon-bd_dom_sf"/>
</dbReference>
<dbReference type="InterPro" id="IPR004516">
    <property type="entry name" value="HisRS/HisZ"/>
</dbReference>
<feature type="binding site" evidence="9">
    <location>
        <position position="129"/>
    </location>
    <ligand>
        <name>L-histidine</name>
        <dbReference type="ChEBI" id="CHEBI:57595"/>
    </ligand>
</feature>
<dbReference type="CDD" id="cd00859">
    <property type="entry name" value="HisRS_anticodon"/>
    <property type="match status" value="1"/>
</dbReference>
<evidence type="ECO:0000256" key="6">
    <source>
        <dbReference type="ARBA" id="ARBA00023146"/>
    </source>
</evidence>
<dbReference type="SUPFAM" id="SSF52954">
    <property type="entry name" value="Class II aaRS ABD-related"/>
    <property type="match status" value="1"/>
</dbReference>
<dbReference type="FunFam" id="3.40.50.800:FF:000012">
    <property type="entry name" value="Histidine--tRNA ligase, cytoplasmic"/>
    <property type="match status" value="1"/>
</dbReference>
<dbReference type="InterPro" id="IPR006195">
    <property type="entry name" value="aa-tRNA-synth_II"/>
</dbReference>
<evidence type="ECO:0000313" key="12">
    <source>
        <dbReference type="Proteomes" id="UP000034894"/>
    </source>
</evidence>
<dbReference type="PANTHER" id="PTHR11476:SF7">
    <property type="entry name" value="HISTIDINE--TRNA LIGASE"/>
    <property type="match status" value="1"/>
</dbReference>
<dbReference type="EMBL" id="LCFP01000009">
    <property type="protein sequence ID" value="KKS96660.1"/>
    <property type="molecule type" value="Genomic_DNA"/>
</dbReference>
<dbReference type="PANTHER" id="PTHR11476">
    <property type="entry name" value="HISTIDYL-TRNA SYNTHETASE"/>
    <property type="match status" value="1"/>
</dbReference>
<comment type="subcellular location">
    <subcellularLocation>
        <location evidence="8">Cytoplasm</location>
    </subcellularLocation>
</comment>
<evidence type="ECO:0000256" key="1">
    <source>
        <dbReference type="ARBA" id="ARBA00008226"/>
    </source>
</evidence>
<feature type="binding site" evidence="9">
    <location>
        <begin position="85"/>
        <end position="87"/>
    </location>
    <ligand>
        <name>L-histidine</name>
        <dbReference type="ChEBI" id="CHEBI:57595"/>
    </ligand>
</feature>
<name>A0A0G1DFK3_9BACT</name>
<dbReference type="AlphaFoldDB" id="A0A0G1DFK3"/>
<keyword evidence="3 8" id="KW-0547">Nucleotide-binding</keyword>
<dbReference type="HAMAP" id="MF_00127">
    <property type="entry name" value="His_tRNA_synth"/>
    <property type="match status" value="1"/>
</dbReference>
<dbReference type="Proteomes" id="UP000034894">
    <property type="component" value="Unassembled WGS sequence"/>
</dbReference>
<organism evidence="11 12">
    <name type="scientific">Candidatus Gottesmanbacteria bacterium GW2011_GWA2_43_14</name>
    <dbReference type="NCBI Taxonomy" id="1618443"/>
    <lineage>
        <taxon>Bacteria</taxon>
        <taxon>Candidatus Gottesmaniibacteriota</taxon>
    </lineage>
</organism>
<dbReference type="InterPro" id="IPR004154">
    <property type="entry name" value="Anticodon-bd"/>
</dbReference>
<dbReference type="GO" id="GO:0004821">
    <property type="term" value="F:histidine-tRNA ligase activity"/>
    <property type="evidence" value="ECO:0007669"/>
    <property type="project" value="UniProtKB-UniRule"/>
</dbReference>
<sequence length="407" mass="47019">MTMKNNQKVEPRTLKGFRDFLPEEARKRQYAIEIIRKTFELYGFEPLETPAIEYLDIFAGSIGEGEQMFYKFTDSGGREVALRYDQTVPTCRVVAQYPDKIKMPFKRYQIQTVWRAEKPQKGRYREFLQCDADIFGVDDRTADAETIALTIEIYNNLGFKKPVAVINDRDLYEGIPYEAIIAIDKLDKIGETGVIKDLFKKGFDDRKAKELLERVRNNKPNDNLKYIFSFLDNYGMKENYKFSPSLARSFSYSNGTIWEIIAEEFDSGSLAGCERFDSVVSRFSDRKVPGVGFAVGFDRTILAMEEMELFPQMATNTRVLVTVFNKELVSYSQKITQLLRSKNINTDLYPDPNDKLQKQLKYADEKKIPYAVIAGPDEAKKQTVTLKNLQTQKQETIPQEKLTEKFS</sequence>
<dbReference type="InterPro" id="IPR041715">
    <property type="entry name" value="HisRS-like_core"/>
</dbReference>
<proteinExistence type="inferred from homology"/>
<dbReference type="PIRSF" id="PIRSF001549">
    <property type="entry name" value="His-tRNA_synth"/>
    <property type="match status" value="1"/>
</dbReference>
<comment type="catalytic activity">
    <reaction evidence="7 8">
        <text>tRNA(His) + L-histidine + ATP = L-histidyl-tRNA(His) + AMP + diphosphate + H(+)</text>
        <dbReference type="Rhea" id="RHEA:17313"/>
        <dbReference type="Rhea" id="RHEA-COMP:9665"/>
        <dbReference type="Rhea" id="RHEA-COMP:9689"/>
        <dbReference type="ChEBI" id="CHEBI:15378"/>
        <dbReference type="ChEBI" id="CHEBI:30616"/>
        <dbReference type="ChEBI" id="CHEBI:33019"/>
        <dbReference type="ChEBI" id="CHEBI:57595"/>
        <dbReference type="ChEBI" id="CHEBI:78442"/>
        <dbReference type="ChEBI" id="CHEBI:78527"/>
        <dbReference type="ChEBI" id="CHEBI:456215"/>
        <dbReference type="EC" id="6.1.1.21"/>
    </reaction>
</comment>
<dbReference type="Pfam" id="PF13393">
    <property type="entry name" value="tRNA-synt_His"/>
    <property type="match status" value="2"/>
</dbReference>
<evidence type="ECO:0000256" key="8">
    <source>
        <dbReference type="HAMAP-Rule" id="MF_00127"/>
    </source>
</evidence>
<dbReference type="PATRIC" id="fig|1618443.3.peg.1172"/>
<dbReference type="NCBIfam" id="TIGR00442">
    <property type="entry name" value="hisS"/>
    <property type="match status" value="1"/>
</dbReference>
<evidence type="ECO:0000256" key="9">
    <source>
        <dbReference type="PIRSR" id="PIRSR001549-1"/>
    </source>
</evidence>
<dbReference type="GO" id="GO:0005524">
    <property type="term" value="F:ATP binding"/>
    <property type="evidence" value="ECO:0007669"/>
    <property type="project" value="UniProtKB-UniRule"/>
</dbReference>
<dbReference type="STRING" id="1618443.UV73_C0009G0011"/>
<evidence type="ECO:0000256" key="2">
    <source>
        <dbReference type="ARBA" id="ARBA00022598"/>
    </source>
</evidence>
<keyword evidence="8" id="KW-0963">Cytoplasm</keyword>
<comment type="similarity">
    <text evidence="1 8">Belongs to the class-II aminoacyl-tRNA synthetase family.</text>
</comment>
<dbReference type="InterPro" id="IPR033656">
    <property type="entry name" value="HisRS_anticodon"/>
</dbReference>
<evidence type="ECO:0000313" key="11">
    <source>
        <dbReference type="EMBL" id="KKS96660.1"/>
    </source>
</evidence>
<feature type="binding site" evidence="9">
    <location>
        <position position="133"/>
    </location>
    <ligand>
        <name>L-histidine</name>
        <dbReference type="ChEBI" id="CHEBI:57595"/>
    </ligand>
</feature>